<evidence type="ECO:0000313" key="1">
    <source>
        <dbReference type="EMBL" id="MBC3765943.1"/>
    </source>
</evidence>
<dbReference type="RefSeq" id="WP_186506396.1">
    <property type="nucleotide sequence ID" value="NZ_JACNEP010000005.1"/>
</dbReference>
<sequence>MNWQASEFWQFSLDCYQQKQHQFLQLQDNFNLNVNLLLFAKFADKQNRLLTVTQWQQIIVSIEQSNQIIQQHRKTRRLARNNNSSLYKKLLEQELQLEQNQQQQIINTVNNLQIMTEIKPNNAGPYCIAAGIDVTPPLVERFHQLNN</sequence>
<reference evidence="1" key="1">
    <citation type="journal article" date="2018" name="Int. J. Syst. Evol. Microbiol.">
        <title>Neptunicella marina gen. nov., sp. nov., isolated from surface seawater.</title>
        <authorList>
            <person name="Liu X."/>
            <person name="Lai Q."/>
            <person name="Du Y."/>
            <person name="Zhang X."/>
            <person name="Liu Z."/>
            <person name="Sun F."/>
            <person name="Shao Z."/>
        </authorList>
    </citation>
    <scope>NUCLEOTIDE SEQUENCE</scope>
    <source>
        <strain evidence="1">S27-2</strain>
    </source>
</reference>
<dbReference type="NCBIfam" id="TIGR02444">
    <property type="entry name" value="TIGR02444 family protein"/>
    <property type="match status" value="1"/>
</dbReference>
<reference evidence="1" key="2">
    <citation type="submission" date="2020-08" db="EMBL/GenBank/DDBJ databases">
        <authorList>
            <person name="Lai Q."/>
        </authorList>
    </citation>
    <scope>NUCLEOTIDE SEQUENCE</scope>
    <source>
        <strain evidence="1">S27-2</strain>
    </source>
</reference>
<comment type="caution">
    <text evidence="1">The sequence shown here is derived from an EMBL/GenBank/DDBJ whole genome shotgun (WGS) entry which is preliminary data.</text>
</comment>
<gene>
    <name evidence="1" type="ORF">H8B19_08640</name>
</gene>
<accession>A0A8J6IUX2</accession>
<dbReference type="EMBL" id="JACNEP010000005">
    <property type="protein sequence ID" value="MBC3765943.1"/>
    <property type="molecule type" value="Genomic_DNA"/>
</dbReference>
<evidence type="ECO:0000313" key="2">
    <source>
        <dbReference type="Proteomes" id="UP000601768"/>
    </source>
</evidence>
<dbReference type="Proteomes" id="UP000601768">
    <property type="component" value="Unassembled WGS sequence"/>
</dbReference>
<organism evidence="1 2">
    <name type="scientific">Neptunicella marina</name>
    <dbReference type="NCBI Taxonomy" id="2125989"/>
    <lineage>
        <taxon>Bacteria</taxon>
        <taxon>Pseudomonadati</taxon>
        <taxon>Pseudomonadota</taxon>
        <taxon>Gammaproteobacteria</taxon>
        <taxon>Alteromonadales</taxon>
        <taxon>Alteromonadaceae</taxon>
        <taxon>Neptunicella</taxon>
    </lineage>
</organism>
<dbReference type="InterPro" id="IPR012659">
    <property type="entry name" value="CHP02444"/>
</dbReference>
<proteinExistence type="predicted"/>
<keyword evidence="2" id="KW-1185">Reference proteome</keyword>
<dbReference type="Pfam" id="PF09523">
    <property type="entry name" value="DUF2390"/>
    <property type="match status" value="1"/>
</dbReference>
<protein>
    <submittedName>
        <fullName evidence="1">TIGR02444 family protein</fullName>
    </submittedName>
</protein>
<name>A0A8J6IUX2_9ALTE</name>
<dbReference type="AlphaFoldDB" id="A0A8J6IUX2"/>